<dbReference type="AlphaFoldDB" id="A0AAD7M5T5"/>
<evidence type="ECO:0000256" key="2">
    <source>
        <dbReference type="SAM" id="MobiDB-lite"/>
    </source>
</evidence>
<keyword evidence="3" id="KW-0472">Membrane</keyword>
<dbReference type="GO" id="GO:0005634">
    <property type="term" value="C:nucleus"/>
    <property type="evidence" value="ECO:0007669"/>
    <property type="project" value="UniProtKB-UniRule"/>
</dbReference>
<feature type="domain" description="HMG box" evidence="4">
    <location>
        <begin position="26"/>
        <end position="82"/>
    </location>
</feature>
<evidence type="ECO:0000313" key="5">
    <source>
        <dbReference type="EMBL" id="KAJ7970520.1"/>
    </source>
</evidence>
<dbReference type="InterPro" id="IPR009071">
    <property type="entry name" value="HMG_box_dom"/>
</dbReference>
<evidence type="ECO:0000313" key="6">
    <source>
        <dbReference type="Proteomes" id="UP001163823"/>
    </source>
</evidence>
<evidence type="ECO:0000259" key="4">
    <source>
        <dbReference type="PROSITE" id="PS50118"/>
    </source>
</evidence>
<protein>
    <submittedName>
        <fullName evidence="5">E3 ubiquitin-protein ligase SINA-like</fullName>
    </submittedName>
</protein>
<feature type="region of interest" description="Disordered" evidence="2">
    <location>
        <begin position="1"/>
        <end position="23"/>
    </location>
</feature>
<reference evidence="5" key="1">
    <citation type="journal article" date="2023" name="Science">
        <title>Elucidation of the pathway for biosynthesis of saponin adjuvants from the soapbark tree.</title>
        <authorList>
            <person name="Reed J."/>
            <person name="Orme A."/>
            <person name="El-Demerdash A."/>
            <person name="Owen C."/>
            <person name="Martin L.B.B."/>
            <person name="Misra R.C."/>
            <person name="Kikuchi S."/>
            <person name="Rejzek M."/>
            <person name="Martin A.C."/>
            <person name="Harkess A."/>
            <person name="Leebens-Mack J."/>
            <person name="Louveau T."/>
            <person name="Stephenson M.J."/>
            <person name="Osbourn A."/>
        </authorList>
    </citation>
    <scope>NUCLEOTIDE SEQUENCE</scope>
    <source>
        <strain evidence="5">S10</strain>
    </source>
</reference>
<dbReference type="KEGG" id="qsa:O6P43_008695"/>
<keyword evidence="3" id="KW-0812">Transmembrane</keyword>
<gene>
    <name evidence="5" type="ORF">O6P43_008695</name>
</gene>
<feature type="transmembrane region" description="Helical" evidence="3">
    <location>
        <begin position="219"/>
        <end position="240"/>
    </location>
</feature>
<feature type="compositionally biased region" description="Basic and acidic residues" evidence="2">
    <location>
        <begin position="1"/>
        <end position="13"/>
    </location>
</feature>
<keyword evidence="6" id="KW-1185">Reference proteome</keyword>
<dbReference type="Gene3D" id="1.10.30.10">
    <property type="entry name" value="High mobility group box domain"/>
    <property type="match status" value="1"/>
</dbReference>
<keyword evidence="3" id="KW-1133">Transmembrane helix</keyword>
<dbReference type="PROSITE" id="PS50118">
    <property type="entry name" value="HMG_BOX_2"/>
    <property type="match status" value="1"/>
</dbReference>
<dbReference type="InterPro" id="IPR036910">
    <property type="entry name" value="HMG_box_dom_sf"/>
</dbReference>
<dbReference type="Proteomes" id="UP001163823">
    <property type="component" value="Chromosome 4"/>
</dbReference>
<evidence type="ECO:0000256" key="1">
    <source>
        <dbReference type="PROSITE-ProRule" id="PRU00267"/>
    </source>
</evidence>
<sequence>MVIQKAEENNVSERRRKNKKKKEASVPHPACLWVYFSKEFIKEYSASHPESSGLKAATKAASEAWKSMSHEEKETYSRHAREPPGLRCRTLRRSICLWLLERFDTTNHNLEICNKQIPLMPKDVEFVMRLSASGKDVVNSGPDDIIADLRDSYSATNRGISVPSLEEQLAAPEAGDEFKRSFVLYALGTLLATTARLDASSRGIMIPTREAKSFSSFSIIRASLFGELIIWLLLLFHAYFHGARKRLPREKKEKESMVICKERCHNMKSFGYRDEVYGPPISDIGAGVEHHPVLEKITCQFS</sequence>
<keyword evidence="1" id="KW-0238">DNA-binding</keyword>
<proteinExistence type="predicted"/>
<accession>A0AAD7M5T5</accession>
<keyword evidence="1" id="KW-0539">Nucleus</keyword>
<comment type="caution">
    <text evidence="5">The sequence shown here is derived from an EMBL/GenBank/DDBJ whole genome shotgun (WGS) entry which is preliminary data.</text>
</comment>
<dbReference type="SUPFAM" id="SSF47095">
    <property type="entry name" value="HMG-box"/>
    <property type="match status" value="1"/>
</dbReference>
<dbReference type="GO" id="GO:0003677">
    <property type="term" value="F:DNA binding"/>
    <property type="evidence" value="ECO:0007669"/>
    <property type="project" value="UniProtKB-UniRule"/>
</dbReference>
<feature type="DNA-binding region" description="HMG box" evidence="1">
    <location>
        <begin position="26"/>
        <end position="82"/>
    </location>
</feature>
<dbReference type="Pfam" id="PF00505">
    <property type="entry name" value="HMG_box"/>
    <property type="match status" value="1"/>
</dbReference>
<dbReference type="EMBL" id="JARAOO010000004">
    <property type="protein sequence ID" value="KAJ7970520.1"/>
    <property type="molecule type" value="Genomic_DNA"/>
</dbReference>
<organism evidence="5 6">
    <name type="scientific">Quillaja saponaria</name>
    <name type="common">Soap bark tree</name>
    <dbReference type="NCBI Taxonomy" id="32244"/>
    <lineage>
        <taxon>Eukaryota</taxon>
        <taxon>Viridiplantae</taxon>
        <taxon>Streptophyta</taxon>
        <taxon>Embryophyta</taxon>
        <taxon>Tracheophyta</taxon>
        <taxon>Spermatophyta</taxon>
        <taxon>Magnoliopsida</taxon>
        <taxon>eudicotyledons</taxon>
        <taxon>Gunneridae</taxon>
        <taxon>Pentapetalae</taxon>
        <taxon>rosids</taxon>
        <taxon>fabids</taxon>
        <taxon>Fabales</taxon>
        <taxon>Quillajaceae</taxon>
        <taxon>Quillaja</taxon>
    </lineage>
</organism>
<evidence type="ECO:0000256" key="3">
    <source>
        <dbReference type="SAM" id="Phobius"/>
    </source>
</evidence>
<name>A0AAD7M5T5_QUISA</name>